<keyword evidence="1" id="KW-0812">Transmembrane</keyword>
<feature type="transmembrane region" description="Helical" evidence="1">
    <location>
        <begin position="6"/>
        <end position="30"/>
    </location>
</feature>
<evidence type="ECO:0000313" key="3">
    <source>
        <dbReference type="EMBL" id="GAA4466437.1"/>
    </source>
</evidence>
<dbReference type="Pfam" id="PF13386">
    <property type="entry name" value="DsbD_2"/>
    <property type="match status" value="1"/>
</dbReference>
<name>A0ABP8NIF7_9BACT</name>
<organism evidence="3 4">
    <name type="scientific">Nemorincola caseinilytica</name>
    <dbReference type="NCBI Taxonomy" id="2054315"/>
    <lineage>
        <taxon>Bacteria</taxon>
        <taxon>Pseudomonadati</taxon>
        <taxon>Bacteroidota</taxon>
        <taxon>Chitinophagia</taxon>
        <taxon>Chitinophagales</taxon>
        <taxon>Chitinophagaceae</taxon>
        <taxon>Nemorincola</taxon>
    </lineage>
</organism>
<protein>
    <submittedName>
        <fullName evidence="3">Sulfite exporter TauE/SafE family protein</fullName>
    </submittedName>
</protein>
<evidence type="ECO:0000313" key="4">
    <source>
        <dbReference type="Proteomes" id="UP001500067"/>
    </source>
</evidence>
<reference evidence="4" key="1">
    <citation type="journal article" date="2019" name="Int. J. Syst. Evol. Microbiol.">
        <title>The Global Catalogue of Microorganisms (GCM) 10K type strain sequencing project: providing services to taxonomists for standard genome sequencing and annotation.</title>
        <authorList>
            <consortium name="The Broad Institute Genomics Platform"/>
            <consortium name="The Broad Institute Genome Sequencing Center for Infectious Disease"/>
            <person name="Wu L."/>
            <person name="Ma J."/>
        </authorList>
    </citation>
    <scope>NUCLEOTIDE SEQUENCE [LARGE SCALE GENOMIC DNA]</scope>
    <source>
        <strain evidence="4">JCM 32105</strain>
    </source>
</reference>
<feature type="transmembrane region" description="Helical" evidence="1">
    <location>
        <begin position="193"/>
        <end position="214"/>
    </location>
</feature>
<keyword evidence="4" id="KW-1185">Reference proteome</keyword>
<comment type="caution">
    <text evidence="3">The sequence shown here is derived from an EMBL/GenBank/DDBJ whole genome shotgun (WGS) entry which is preliminary data.</text>
</comment>
<evidence type="ECO:0000259" key="2">
    <source>
        <dbReference type="Pfam" id="PF13386"/>
    </source>
</evidence>
<sequence>MSADTIFIALLMGLTGSLHCAGMCGAIMWAMPFYSFKGGKRMLAFGLYHLLRITAYAVMAMVLFSFRDLFNPGLQRIISIVLGVLLLVAGMISFFPGRILKGVSLPWAGIIERQLSAFVGHPHMGKIAVSGLLNGLLPCGLVYMALSASMSLSSPLQVLSFMYAFGAGTVPILAAIVFLRSRPSLQWPGMRRLAPVVVLFFGCVFVLRGLNLGIPYLSPKLGTVKGELVHSCCHKK</sequence>
<proteinExistence type="predicted"/>
<evidence type="ECO:0000256" key="1">
    <source>
        <dbReference type="SAM" id="Phobius"/>
    </source>
</evidence>
<feature type="domain" description="Urease accessory protein UreH-like transmembrane" evidence="2">
    <location>
        <begin position="8"/>
        <end position="203"/>
    </location>
</feature>
<keyword evidence="1" id="KW-0472">Membrane</keyword>
<dbReference type="RefSeq" id="WP_345082642.1">
    <property type="nucleotide sequence ID" value="NZ_BAABFA010000011.1"/>
</dbReference>
<gene>
    <name evidence="3" type="ORF">GCM10023093_20580</name>
</gene>
<feature type="transmembrane region" description="Helical" evidence="1">
    <location>
        <begin position="77"/>
        <end position="95"/>
    </location>
</feature>
<dbReference type="InterPro" id="IPR039447">
    <property type="entry name" value="UreH-like_TM_dom"/>
</dbReference>
<feature type="transmembrane region" description="Helical" evidence="1">
    <location>
        <begin position="158"/>
        <end position="181"/>
    </location>
</feature>
<dbReference type="EMBL" id="BAABFA010000011">
    <property type="protein sequence ID" value="GAA4466437.1"/>
    <property type="molecule type" value="Genomic_DNA"/>
</dbReference>
<dbReference type="PANTHER" id="PTHR42208:SF1">
    <property type="entry name" value="HEAVY METAL TRANSPORTER"/>
    <property type="match status" value="1"/>
</dbReference>
<feature type="transmembrane region" description="Helical" evidence="1">
    <location>
        <begin position="42"/>
        <end position="65"/>
    </location>
</feature>
<dbReference type="Proteomes" id="UP001500067">
    <property type="component" value="Unassembled WGS sequence"/>
</dbReference>
<feature type="transmembrane region" description="Helical" evidence="1">
    <location>
        <begin position="127"/>
        <end position="146"/>
    </location>
</feature>
<accession>A0ABP8NIF7</accession>
<dbReference type="PANTHER" id="PTHR42208">
    <property type="entry name" value="HEAVY METAL TRANSPORTER-RELATED"/>
    <property type="match status" value="1"/>
</dbReference>
<keyword evidence="1" id="KW-1133">Transmembrane helix</keyword>